<keyword evidence="2" id="KW-1185">Reference proteome</keyword>
<dbReference type="Proteomes" id="UP000346198">
    <property type="component" value="Unassembled WGS sequence"/>
</dbReference>
<evidence type="ECO:0008006" key="3">
    <source>
        <dbReference type="Google" id="ProtNLM"/>
    </source>
</evidence>
<dbReference type="AlphaFoldDB" id="A0A6C2UTL2"/>
<evidence type="ECO:0000313" key="1">
    <source>
        <dbReference type="EMBL" id="VGO22557.1"/>
    </source>
</evidence>
<organism evidence="1 2">
    <name type="scientific">Pontiella sulfatireligans</name>
    <dbReference type="NCBI Taxonomy" id="2750658"/>
    <lineage>
        <taxon>Bacteria</taxon>
        <taxon>Pseudomonadati</taxon>
        <taxon>Kiritimatiellota</taxon>
        <taxon>Kiritimatiellia</taxon>
        <taxon>Kiritimatiellales</taxon>
        <taxon>Pontiellaceae</taxon>
        <taxon>Pontiella</taxon>
    </lineage>
</organism>
<name>A0A6C2UTL2_9BACT</name>
<gene>
    <name evidence="1" type="ORF">SCARR_04641</name>
</gene>
<dbReference type="EMBL" id="CAAHFH010000002">
    <property type="protein sequence ID" value="VGO22557.1"/>
    <property type="molecule type" value="Genomic_DNA"/>
</dbReference>
<sequence length="599" mass="68562">MELHYSNKNAFSKPLDEVLVKFYTAEELWGIACQQVYPALQQTRPDKREKKAELIEKLNEVFVSEETMQRLFKAMPPDLYAVIELLAWGGDHWAEKVEKQLGVEVLNRKTLARKRHYDRERIEITRKPEMWWVVADHESEKYYSSDRRTALRLPPAVRSLFRKHMPKPAGYNLEPFDAPPEGTRTFRCDETLGEDLRVVADYIDRGHLEYTKNEAIKKPCIRALARLTGGGEFFPAEKSSAKLPLLRHELLVNIVASTGSSLRQAMLEDPPDPARMLRPLATELFKHPDWFFEYVLTHLSGSPYSCDKAATARLKAVFAALSVDQWVSFENLENYVNYREIDVDPAPRHRCQVSIEPIRKDYYSIGRIDVDSTNGWLLVVVPMVQGSAFLLAALGLAEIAYALPRHPGWQRKSEVFLTPYDGLAAVRLTPLGAYALGQTDEVELKASQRQRAEILLNPQRLTAICRHIDPITEMSLLEFMEKISDGCYRMTRQTLMRGCSSGGDVQKRIEKFKAQIVRNLPEFWEQFLEDTKKSAVALTPKTRYTVYELADNPELRRLFLSDAVLREKALKVEGTRVAIEKADAASIARRLAALGYLMR</sequence>
<evidence type="ECO:0000313" key="2">
    <source>
        <dbReference type="Proteomes" id="UP000346198"/>
    </source>
</evidence>
<proteinExistence type="predicted"/>
<accession>A0A6C2UTL2</accession>
<dbReference type="RefSeq" id="WP_136063997.1">
    <property type="nucleotide sequence ID" value="NZ_CAAHFH010000002.1"/>
</dbReference>
<reference evidence="1 2" key="1">
    <citation type="submission" date="2019-04" db="EMBL/GenBank/DDBJ databases">
        <authorList>
            <person name="Van Vliet M D."/>
        </authorList>
    </citation>
    <scope>NUCLEOTIDE SEQUENCE [LARGE SCALE GENOMIC DNA]</scope>
    <source>
        <strain evidence="1 2">F21</strain>
    </source>
</reference>
<protein>
    <recommendedName>
        <fullName evidence="3">Helicase XPB/Ssl2 N-terminal domain-containing protein</fullName>
    </recommendedName>
</protein>